<keyword evidence="4" id="KW-1185">Reference proteome</keyword>
<evidence type="ECO:0000256" key="1">
    <source>
        <dbReference type="SAM" id="Phobius"/>
    </source>
</evidence>
<evidence type="ECO:0000313" key="2">
    <source>
        <dbReference type="EMBL" id="CDP92625.1"/>
    </source>
</evidence>
<keyword evidence="1" id="KW-1133">Transmembrane helix</keyword>
<dbReference type="CTD" id="6096684"/>
<dbReference type="WBParaSite" id="Bm3986.1">
    <property type="protein sequence ID" value="Bm3986.1"/>
    <property type="gene ID" value="WBGene00224247"/>
</dbReference>
<dbReference type="Proteomes" id="UP000006672">
    <property type="component" value="Unassembled WGS sequence"/>
</dbReference>
<dbReference type="GeneID" id="6096684"/>
<keyword evidence="1" id="KW-0812">Transmembrane</keyword>
<proteinExistence type="predicted"/>
<evidence type="ECO:0000313" key="5">
    <source>
        <dbReference type="WBParaSite" id="Bm3986.1"/>
    </source>
</evidence>
<dbReference type="KEGG" id="bmy:BM_BM3986"/>
<dbReference type="EMBL" id="CAAKNF010000192">
    <property type="protein sequence ID" value="VIO90885.1"/>
    <property type="molecule type" value="Genomic_DNA"/>
</dbReference>
<accession>A0A0K0JCP3</accession>
<feature type="transmembrane region" description="Helical" evidence="1">
    <location>
        <begin position="120"/>
        <end position="152"/>
    </location>
</feature>
<protein>
    <submittedName>
        <fullName evidence="2 5">Bm3986</fullName>
    </submittedName>
</protein>
<dbReference type="RefSeq" id="XP_001893224.2">
    <property type="nucleotide sequence ID" value="XM_001893189.2"/>
</dbReference>
<reference evidence="2" key="2">
    <citation type="submission" date="2012-12" db="EMBL/GenBank/DDBJ databases">
        <authorList>
            <person name="Gao Y.W."/>
            <person name="Fan S.T."/>
            <person name="Sun H.T."/>
            <person name="Wang Z."/>
            <person name="Gao X.L."/>
            <person name="Li Y.G."/>
            <person name="Wang T.C."/>
            <person name="Zhang K."/>
            <person name="Xu W.W."/>
            <person name="Yu Z.J."/>
            <person name="Xia X.Z."/>
        </authorList>
    </citation>
    <scope>NUCLEOTIDE SEQUENCE</scope>
    <source>
        <strain evidence="2">FR3</strain>
    </source>
</reference>
<dbReference type="AlphaFoldDB" id="A0A0K0JCP3"/>
<feature type="transmembrane region" description="Helical" evidence="1">
    <location>
        <begin position="79"/>
        <end position="100"/>
    </location>
</feature>
<gene>
    <name evidence="2 5 6" type="ORF">Bm3986</name>
    <name evidence="3" type="ORF">BM_BM3986</name>
    <name evidence="2" type="ORF">BM_Bm3986</name>
</gene>
<evidence type="ECO:0000313" key="6">
    <source>
        <dbReference type="WormBase" id="Bm3986"/>
    </source>
</evidence>
<organism evidence="4 5">
    <name type="scientific">Brugia malayi</name>
    <name type="common">Filarial nematode worm</name>
    <dbReference type="NCBI Taxonomy" id="6279"/>
    <lineage>
        <taxon>Eukaryota</taxon>
        <taxon>Metazoa</taxon>
        <taxon>Ecdysozoa</taxon>
        <taxon>Nematoda</taxon>
        <taxon>Chromadorea</taxon>
        <taxon>Rhabditida</taxon>
        <taxon>Spirurina</taxon>
        <taxon>Spiruromorpha</taxon>
        <taxon>Filarioidea</taxon>
        <taxon>Onchocercidae</taxon>
        <taxon>Brugia</taxon>
    </lineage>
</organism>
<dbReference type="WormBase" id="Bm3986">
    <property type="protein sequence ID" value="BM36340"/>
    <property type="gene ID" value="WBGene00224247"/>
</dbReference>
<accession>A0A4E9F477</accession>
<dbReference type="OrthoDB" id="6157510at2759"/>
<dbReference type="EMBL" id="LN856843">
    <property type="protein sequence ID" value="CDP92625.1"/>
    <property type="molecule type" value="Genomic_DNA"/>
</dbReference>
<reference evidence="2 4" key="1">
    <citation type="journal article" date="2007" name="Science">
        <title>Draft genome of the filarial nematode parasite Brugia malayi.</title>
        <authorList>
            <person name="Ghedin E."/>
            <person name="Wang S."/>
            <person name="Spiro D."/>
            <person name="Caler E."/>
            <person name="Zhao Q."/>
            <person name="Crabtree J."/>
            <person name="Allen J.E."/>
            <person name="Delcher A.L."/>
            <person name="Guiliano D.B."/>
            <person name="Miranda-Saavedra D."/>
            <person name="Angiuoli S.V."/>
            <person name="Creasy T."/>
            <person name="Amedeo P."/>
            <person name="Haas B."/>
            <person name="El-Sayed N.M."/>
            <person name="Wortman J.R."/>
            <person name="Feldblyum T."/>
            <person name="Tallon L."/>
            <person name="Schatz M."/>
            <person name="Shumway M."/>
            <person name="Koo H."/>
            <person name="Salzberg S.L."/>
            <person name="Schobel S."/>
            <person name="Pertea M."/>
            <person name="Pop M."/>
            <person name="White O."/>
            <person name="Barton G.J."/>
            <person name="Carlow C.K."/>
            <person name="Crawford M.J."/>
            <person name="Daub J."/>
            <person name="Dimmic M.W."/>
            <person name="Estes C.F."/>
            <person name="Foster J.M."/>
            <person name="Ganatra M."/>
            <person name="Gregory W.F."/>
            <person name="Johnson N.M."/>
            <person name="Jin J."/>
            <person name="Komuniecki R."/>
            <person name="Korf I."/>
            <person name="Kumar S."/>
            <person name="Laney S."/>
            <person name="Li B.W."/>
            <person name="Li W."/>
            <person name="Lindblom T.H."/>
            <person name="Lustigman S."/>
            <person name="Ma D."/>
            <person name="Maina C.V."/>
            <person name="Martin D.M."/>
            <person name="McCarter J.P."/>
            <person name="McReynolds L."/>
            <person name="Mitreva M."/>
            <person name="Nutman T.B."/>
            <person name="Parkinson J."/>
            <person name="Peregrin-Alvarez J.M."/>
            <person name="Poole C."/>
            <person name="Ren Q."/>
            <person name="Saunders L."/>
            <person name="Sluder A.E."/>
            <person name="Smith K."/>
            <person name="Stanke M."/>
            <person name="Unnasch T.R."/>
            <person name="Ware J."/>
            <person name="Wei A.D."/>
            <person name="Weil G."/>
            <person name="Williams D.J."/>
            <person name="Zhang Y."/>
            <person name="Williams S.A."/>
            <person name="Fraser-Liggett C."/>
            <person name="Slatko B."/>
            <person name="Blaxter M.L."/>
            <person name="Scott A.L."/>
        </authorList>
    </citation>
    <scope>NUCLEOTIDE SEQUENCE</scope>
    <source>
        <strain evidence="2 4">FR3</strain>
    </source>
</reference>
<evidence type="ECO:0000313" key="4">
    <source>
        <dbReference type="Proteomes" id="UP000006672"/>
    </source>
</evidence>
<evidence type="ECO:0000313" key="3">
    <source>
        <dbReference type="EMBL" id="VIO90885.1"/>
    </source>
</evidence>
<reference evidence="5" key="4">
    <citation type="submission" date="2019-12" db="UniProtKB">
        <authorList>
            <consortium name="WormBaseParasite"/>
        </authorList>
    </citation>
    <scope>IDENTIFICATION</scope>
</reference>
<sequence length="157" mass="18010">RSIRNVTQKDPTFQSFIDIYKISNSATEFASNFEQHLSSCTINIPFCPSRPMIPVMLRIYAFWPRSRADTLGVDLTCKALEGIMIAAILIWLFSGCIWIYGPGQNINIYFQPYHCDNFVYWTAFISVILIIHSMIILFAILLCFCLLCVGLLRDNKP</sequence>
<keyword evidence="1" id="KW-0472">Membrane</keyword>
<name>A0A0K0JCP3_BRUMA</name>
<reference evidence="3" key="3">
    <citation type="submission" date="2019-04" db="EMBL/GenBank/DDBJ databases">
        <authorList>
            <person name="Howe K."/>
            <person name="Paulini M."/>
            <person name="Williams G."/>
        </authorList>
    </citation>
    <scope>NUCLEOTIDE SEQUENCE [LARGE SCALE GENOMIC DNA]</scope>
    <source>
        <strain evidence="3">FR3</strain>
    </source>
</reference>